<keyword evidence="2" id="KW-1185">Reference proteome</keyword>
<evidence type="ECO:0000313" key="2">
    <source>
        <dbReference type="Proteomes" id="UP000799754"/>
    </source>
</evidence>
<evidence type="ECO:0000313" key="1">
    <source>
        <dbReference type="EMBL" id="KAF2629772.1"/>
    </source>
</evidence>
<sequence length="245" mass="28165">MTSATKTEDDAGRTDGAFAFLDLPPELRMEVYEYLSLPSTRRLPLDKTDMFYSHIDLAILQVSRLTRKEATPILLHRQHLALILRLTDLATGMNLVGKTWWIAPIIWRLQDSLQEYVNGYKYLEDPCTTLITTSERMSLDQKQRLGSISDTQTFRTFFDNAVHQLCDIPVLKIHFEMNPSDMTNDLSKALRYLLEKYSEIGGNIRVKVVFAIPQYELTAPRTLLEQFSFERSIDRDGPSKALRSG</sequence>
<protein>
    <submittedName>
        <fullName evidence="1">Uncharacterized protein</fullName>
    </submittedName>
</protein>
<dbReference type="Proteomes" id="UP000799754">
    <property type="component" value="Unassembled WGS sequence"/>
</dbReference>
<comment type="caution">
    <text evidence="1">The sequence shown here is derived from an EMBL/GenBank/DDBJ whole genome shotgun (WGS) entry which is preliminary data.</text>
</comment>
<gene>
    <name evidence="1" type="ORF">BU25DRAFT_456829</name>
</gene>
<dbReference type="EMBL" id="MU006709">
    <property type="protein sequence ID" value="KAF2629772.1"/>
    <property type="molecule type" value="Genomic_DNA"/>
</dbReference>
<organism evidence="1 2">
    <name type="scientific">Macroventuria anomochaeta</name>
    <dbReference type="NCBI Taxonomy" id="301207"/>
    <lineage>
        <taxon>Eukaryota</taxon>
        <taxon>Fungi</taxon>
        <taxon>Dikarya</taxon>
        <taxon>Ascomycota</taxon>
        <taxon>Pezizomycotina</taxon>
        <taxon>Dothideomycetes</taxon>
        <taxon>Pleosporomycetidae</taxon>
        <taxon>Pleosporales</taxon>
        <taxon>Pleosporineae</taxon>
        <taxon>Didymellaceae</taxon>
        <taxon>Macroventuria</taxon>
    </lineage>
</organism>
<accession>A0ACB6S8D1</accession>
<name>A0ACB6S8D1_9PLEO</name>
<proteinExistence type="predicted"/>
<reference evidence="1" key="1">
    <citation type="journal article" date="2020" name="Stud. Mycol.">
        <title>101 Dothideomycetes genomes: a test case for predicting lifestyles and emergence of pathogens.</title>
        <authorList>
            <person name="Haridas S."/>
            <person name="Albert R."/>
            <person name="Binder M."/>
            <person name="Bloem J."/>
            <person name="Labutti K."/>
            <person name="Salamov A."/>
            <person name="Andreopoulos B."/>
            <person name="Baker S."/>
            <person name="Barry K."/>
            <person name="Bills G."/>
            <person name="Bluhm B."/>
            <person name="Cannon C."/>
            <person name="Castanera R."/>
            <person name="Culley D."/>
            <person name="Daum C."/>
            <person name="Ezra D."/>
            <person name="Gonzalez J."/>
            <person name="Henrissat B."/>
            <person name="Kuo A."/>
            <person name="Liang C."/>
            <person name="Lipzen A."/>
            <person name="Lutzoni F."/>
            <person name="Magnuson J."/>
            <person name="Mondo S."/>
            <person name="Nolan M."/>
            <person name="Ohm R."/>
            <person name="Pangilinan J."/>
            <person name="Park H.-J."/>
            <person name="Ramirez L."/>
            <person name="Alfaro M."/>
            <person name="Sun H."/>
            <person name="Tritt A."/>
            <person name="Yoshinaga Y."/>
            <person name="Zwiers L.-H."/>
            <person name="Turgeon B."/>
            <person name="Goodwin S."/>
            <person name="Spatafora J."/>
            <person name="Crous P."/>
            <person name="Grigoriev I."/>
        </authorList>
    </citation>
    <scope>NUCLEOTIDE SEQUENCE</scope>
    <source>
        <strain evidence="1">CBS 525.71</strain>
    </source>
</reference>